<gene>
    <name evidence="2" type="ORF">GCM10011612_02680</name>
</gene>
<protein>
    <recommendedName>
        <fullName evidence="1">Mrr-like domain-containing protein</fullName>
    </recommendedName>
</protein>
<organism evidence="2 3">
    <name type="scientific">Actinomyces gaoshouyii</name>
    <dbReference type="NCBI Taxonomy" id="1960083"/>
    <lineage>
        <taxon>Bacteria</taxon>
        <taxon>Bacillati</taxon>
        <taxon>Actinomycetota</taxon>
        <taxon>Actinomycetes</taxon>
        <taxon>Actinomycetales</taxon>
        <taxon>Actinomycetaceae</taxon>
        <taxon>Actinomyces</taxon>
    </lineage>
</organism>
<dbReference type="InterPro" id="IPR039442">
    <property type="entry name" value="Mrr-like_dom"/>
</dbReference>
<accession>A0A8H9LE39</accession>
<name>A0A8H9LE39_9ACTO</name>
<proteinExistence type="predicted"/>
<keyword evidence="3" id="KW-1185">Reference proteome</keyword>
<comment type="caution">
    <text evidence="2">The sequence shown here is derived from an EMBL/GenBank/DDBJ whole genome shotgun (WGS) entry which is preliminary data.</text>
</comment>
<dbReference type="AlphaFoldDB" id="A0A8H9LE39"/>
<sequence>MARRRDGSGMCAVQCKFYDPKHRVTKDDVDSFLKDFRRPLVEAPRVTSWRKSCRFSAIVL</sequence>
<feature type="domain" description="Mrr-like" evidence="1">
    <location>
        <begin position="2"/>
        <end position="35"/>
    </location>
</feature>
<dbReference type="EMBL" id="BMNJ01000001">
    <property type="protein sequence ID" value="GGO95259.1"/>
    <property type="molecule type" value="Genomic_DNA"/>
</dbReference>
<reference evidence="2" key="1">
    <citation type="journal article" date="2014" name="Int. J. Syst. Evol. Microbiol.">
        <title>Complete genome sequence of Corynebacterium casei LMG S-19264T (=DSM 44701T), isolated from a smear-ripened cheese.</title>
        <authorList>
            <consortium name="US DOE Joint Genome Institute (JGI-PGF)"/>
            <person name="Walter F."/>
            <person name="Albersmeier A."/>
            <person name="Kalinowski J."/>
            <person name="Ruckert C."/>
        </authorList>
    </citation>
    <scope>NUCLEOTIDE SEQUENCE</scope>
    <source>
        <strain evidence="2">CGMCC 4.7372</strain>
    </source>
</reference>
<evidence type="ECO:0000259" key="1">
    <source>
        <dbReference type="Pfam" id="PF13156"/>
    </source>
</evidence>
<dbReference type="Proteomes" id="UP000614239">
    <property type="component" value="Unassembled WGS sequence"/>
</dbReference>
<dbReference type="Pfam" id="PF13156">
    <property type="entry name" value="Mrr_cat_2"/>
    <property type="match status" value="1"/>
</dbReference>
<reference evidence="2" key="2">
    <citation type="submission" date="2020-09" db="EMBL/GenBank/DDBJ databases">
        <authorList>
            <person name="Sun Q."/>
            <person name="Zhou Y."/>
        </authorList>
    </citation>
    <scope>NUCLEOTIDE SEQUENCE</scope>
    <source>
        <strain evidence="2">CGMCC 4.7372</strain>
    </source>
</reference>
<evidence type="ECO:0000313" key="3">
    <source>
        <dbReference type="Proteomes" id="UP000614239"/>
    </source>
</evidence>
<evidence type="ECO:0000313" key="2">
    <source>
        <dbReference type="EMBL" id="GGO95259.1"/>
    </source>
</evidence>